<evidence type="ECO:0000256" key="1">
    <source>
        <dbReference type="PROSITE-ProRule" id="PRU00175"/>
    </source>
</evidence>
<feature type="compositionally biased region" description="Basic and acidic residues" evidence="2">
    <location>
        <begin position="237"/>
        <end position="257"/>
    </location>
</feature>
<keyword evidence="5" id="KW-1185">Reference proteome</keyword>
<keyword evidence="1" id="KW-0863">Zinc-finger</keyword>
<accession>A0ABC8TLN8</accession>
<protein>
    <recommendedName>
        <fullName evidence="3">RING-type domain-containing protein</fullName>
    </recommendedName>
</protein>
<dbReference type="PANTHER" id="PTHR34451">
    <property type="entry name" value="PHD FINGER FAMILY PROTEIN"/>
    <property type="match status" value="1"/>
</dbReference>
<organism evidence="4 5">
    <name type="scientific">Ilex paraguariensis</name>
    <name type="common">yerba mate</name>
    <dbReference type="NCBI Taxonomy" id="185542"/>
    <lineage>
        <taxon>Eukaryota</taxon>
        <taxon>Viridiplantae</taxon>
        <taxon>Streptophyta</taxon>
        <taxon>Embryophyta</taxon>
        <taxon>Tracheophyta</taxon>
        <taxon>Spermatophyta</taxon>
        <taxon>Magnoliopsida</taxon>
        <taxon>eudicotyledons</taxon>
        <taxon>Gunneridae</taxon>
        <taxon>Pentapetalae</taxon>
        <taxon>asterids</taxon>
        <taxon>campanulids</taxon>
        <taxon>Aquifoliales</taxon>
        <taxon>Aquifoliaceae</taxon>
        <taxon>Ilex</taxon>
    </lineage>
</organism>
<evidence type="ECO:0000259" key="3">
    <source>
        <dbReference type="PROSITE" id="PS50089"/>
    </source>
</evidence>
<evidence type="ECO:0000256" key="2">
    <source>
        <dbReference type="SAM" id="MobiDB-lite"/>
    </source>
</evidence>
<reference evidence="4 5" key="1">
    <citation type="submission" date="2024-02" db="EMBL/GenBank/DDBJ databases">
        <authorList>
            <person name="Vignale AGUSTIN F."/>
            <person name="Sosa J E."/>
            <person name="Modenutti C."/>
        </authorList>
    </citation>
    <scope>NUCLEOTIDE SEQUENCE [LARGE SCALE GENOMIC DNA]</scope>
</reference>
<gene>
    <name evidence="4" type="ORF">ILEXP_LOCUS39612</name>
</gene>
<dbReference type="Proteomes" id="UP001642360">
    <property type="component" value="Unassembled WGS sequence"/>
</dbReference>
<name>A0ABC8TLN8_9AQUA</name>
<dbReference type="GO" id="GO:0008270">
    <property type="term" value="F:zinc ion binding"/>
    <property type="evidence" value="ECO:0007669"/>
    <property type="project" value="UniProtKB-KW"/>
</dbReference>
<dbReference type="EMBL" id="CAUOFW020005436">
    <property type="protein sequence ID" value="CAK9170124.1"/>
    <property type="molecule type" value="Genomic_DNA"/>
</dbReference>
<proteinExistence type="predicted"/>
<dbReference type="InterPro" id="IPR001841">
    <property type="entry name" value="Znf_RING"/>
</dbReference>
<comment type="caution">
    <text evidence="4">The sequence shown here is derived from an EMBL/GenBank/DDBJ whole genome shotgun (WGS) entry which is preliminary data.</text>
</comment>
<sequence>MESPKPNAMRTKPDHLYQCGDCGTQDPPFLYNLRHRGIYRRMCTSCVLNNNLSSFCPLCFDVYDHHPPPSHLRVMCLHCPSISHLQCVRSSTTFFNSAYQCPQCSNPNFTFFKIGGKSNTTGATPITKRVRVNDGKAKPSKARTVINEDLAKQLVAAARIAAASMNKAAVVATVEAERRVKEAAVARGRAKEALERVAYLVAKEKLESTSMPGQHKVKPQVDTCTLTKRNLTQNQIRADEFESKNTEKVRGGKEGNRLHSGHSRHMQSGYGRQED</sequence>
<keyword evidence="1" id="KW-0479">Metal-binding</keyword>
<feature type="domain" description="RING-type" evidence="3">
    <location>
        <begin position="56"/>
        <end position="105"/>
    </location>
</feature>
<evidence type="ECO:0000313" key="5">
    <source>
        <dbReference type="Proteomes" id="UP001642360"/>
    </source>
</evidence>
<dbReference type="PROSITE" id="PS50089">
    <property type="entry name" value="ZF_RING_2"/>
    <property type="match status" value="1"/>
</dbReference>
<dbReference type="AlphaFoldDB" id="A0ABC8TLN8"/>
<evidence type="ECO:0000313" key="4">
    <source>
        <dbReference type="EMBL" id="CAK9170124.1"/>
    </source>
</evidence>
<keyword evidence="1" id="KW-0862">Zinc</keyword>
<feature type="region of interest" description="Disordered" evidence="2">
    <location>
        <begin position="237"/>
        <end position="275"/>
    </location>
</feature>
<dbReference type="PANTHER" id="PTHR34451:SF7">
    <property type="entry name" value="PHD FINGER FAMILY PROTEIN"/>
    <property type="match status" value="1"/>
</dbReference>